<dbReference type="STRING" id="758825.SAMN02982985_02536"/>
<gene>
    <name evidence="3" type="ORF">SAMN02982985_02536</name>
</gene>
<organism evidence="3 4">
    <name type="scientific">Rugamonas rubra</name>
    <dbReference type="NCBI Taxonomy" id="758825"/>
    <lineage>
        <taxon>Bacteria</taxon>
        <taxon>Pseudomonadati</taxon>
        <taxon>Pseudomonadota</taxon>
        <taxon>Betaproteobacteria</taxon>
        <taxon>Burkholderiales</taxon>
        <taxon>Oxalobacteraceae</taxon>
        <taxon>Telluria group</taxon>
        <taxon>Rugamonas</taxon>
    </lineage>
</organism>
<keyword evidence="2" id="KW-0732">Signal</keyword>
<accession>A0A1I4MPX2</accession>
<dbReference type="Gene3D" id="3.40.190.10">
    <property type="entry name" value="Periplasmic binding protein-like II"/>
    <property type="match status" value="1"/>
</dbReference>
<keyword evidence="4" id="KW-1185">Reference proteome</keyword>
<protein>
    <submittedName>
        <fullName evidence="3">Putative tricarboxylic transport membrane protein</fullName>
    </submittedName>
</protein>
<dbReference type="Pfam" id="PF03401">
    <property type="entry name" value="TctC"/>
    <property type="match status" value="1"/>
</dbReference>
<dbReference type="OrthoDB" id="9780943at2"/>
<evidence type="ECO:0000313" key="3">
    <source>
        <dbReference type="EMBL" id="SFM05087.1"/>
    </source>
</evidence>
<dbReference type="Gene3D" id="3.40.190.150">
    <property type="entry name" value="Bordetella uptake gene, domain 1"/>
    <property type="match status" value="1"/>
</dbReference>
<dbReference type="PIRSF" id="PIRSF017082">
    <property type="entry name" value="YflP"/>
    <property type="match status" value="1"/>
</dbReference>
<dbReference type="RefSeq" id="WP_093387932.1">
    <property type="nucleotide sequence ID" value="NZ_FOTW01000011.1"/>
</dbReference>
<dbReference type="PANTHER" id="PTHR42928:SF3">
    <property type="entry name" value="UPF0065 PROTEIN YFLP"/>
    <property type="match status" value="1"/>
</dbReference>
<name>A0A1I4MPX2_9BURK</name>
<evidence type="ECO:0000256" key="2">
    <source>
        <dbReference type="SAM" id="SignalP"/>
    </source>
</evidence>
<evidence type="ECO:0000256" key="1">
    <source>
        <dbReference type="ARBA" id="ARBA00006987"/>
    </source>
</evidence>
<dbReference type="AlphaFoldDB" id="A0A1I4MPX2"/>
<dbReference type="InterPro" id="IPR042100">
    <property type="entry name" value="Bug_dom1"/>
</dbReference>
<evidence type="ECO:0000313" key="4">
    <source>
        <dbReference type="Proteomes" id="UP000199470"/>
    </source>
</evidence>
<dbReference type="CDD" id="cd07012">
    <property type="entry name" value="PBP2_Bug_TTT"/>
    <property type="match status" value="1"/>
</dbReference>
<dbReference type="InterPro" id="IPR005064">
    <property type="entry name" value="BUG"/>
</dbReference>
<dbReference type="PANTHER" id="PTHR42928">
    <property type="entry name" value="TRICARBOXYLATE-BINDING PROTEIN"/>
    <property type="match status" value="1"/>
</dbReference>
<dbReference type="EMBL" id="FOTW01000011">
    <property type="protein sequence ID" value="SFM05087.1"/>
    <property type="molecule type" value="Genomic_DNA"/>
</dbReference>
<sequence>MKKILLALLALISVPPQSGAAAQPAGVECIVPSKPGGAMDLTCKLAQQGLNGLPGRPAGAMHISYLPGGIGAVAWHSLVSQRRAEPNTLVVFSGGSLLNLAQGKFGRATAGDVRWVAALGADYGMIAVRADSPYKTLGDLVAALRKQPDKVLVGVSGTIGSQDWLKIALVVKAAGVDPKVLRFVALEGGGEAFTAMHANHVQVVSGDASEATLYSAGGNTRVLAVLSERRLPGVLANVPTAREQGIDVVWPIIRGVWMGPQVAEGDYRKWVATFDRVLATPEFAQSRAAYGLYPFSLTGEALAAYVKKAVDDYGRRASELGLMR</sequence>
<reference evidence="3 4" key="1">
    <citation type="submission" date="2016-10" db="EMBL/GenBank/DDBJ databases">
        <authorList>
            <person name="de Groot N.N."/>
        </authorList>
    </citation>
    <scope>NUCLEOTIDE SEQUENCE [LARGE SCALE GENOMIC DNA]</scope>
    <source>
        <strain evidence="3 4">ATCC 43154</strain>
    </source>
</reference>
<dbReference type="Proteomes" id="UP000199470">
    <property type="component" value="Unassembled WGS sequence"/>
</dbReference>
<dbReference type="SUPFAM" id="SSF53850">
    <property type="entry name" value="Periplasmic binding protein-like II"/>
    <property type="match status" value="1"/>
</dbReference>
<feature type="chain" id="PRO_5011527197" evidence="2">
    <location>
        <begin position="21"/>
        <end position="324"/>
    </location>
</feature>
<proteinExistence type="inferred from homology"/>
<feature type="signal peptide" evidence="2">
    <location>
        <begin position="1"/>
        <end position="20"/>
    </location>
</feature>
<comment type="similarity">
    <text evidence="1">Belongs to the UPF0065 (bug) family.</text>
</comment>